<name>H1KRE2_METEX</name>
<dbReference type="EMBL" id="AGJK01000232">
    <property type="protein sequence ID" value="EHP89903.1"/>
    <property type="molecule type" value="Genomic_DNA"/>
</dbReference>
<accession>H1KRE2</accession>
<reference evidence="2 3" key="1">
    <citation type="submission" date="2011-09" db="EMBL/GenBank/DDBJ databases">
        <title>The draft genome of Methylobacterium extorquens DSM 13060.</title>
        <authorList>
            <consortium name="US DOE Joint Genome Institute (JGI-PGF)"/>
            <person name="Lucas S."/>
            <person name="Han J."/>
            <person name="Lapidus A."/>
            <person name="Cheng J.-F."/>
            <person name="Goodwin L."/>
            <person name="Pitluck S."/>
            <person name="Peters L."/>
            <person name="Land M.L."/>
            <person name="Hauser L."/>
            <person name="Koskimaki J."/>
            <person name="Halonen O."/>
            <person name="Pirttila A."/>
            <person name="Frank C."/>
            <person name="Woyke T.J."/>
        </authorList>
    </citation>
    <scope>NUCLEOTIDE SEQUENCE [LARGE SCALE GENOMIC DNA]</scope>
    <source>
        <strain evidence="2 3">DSM 13060</strain>
    </source>
</reference>
<proteinExistence type="predicted"/>
<dbReference type="AlphaFoldDB" id="H1KRE2"/>
<feature type="region of interest" description="Disordered" evidence="1">
    <location>
        <begin position="1"/>
        <end position="38"/>
    </location>
</feature>
<protein>
    <submittedName>
        <fullName evidence="2">Uncharacterized protein</fullName>
    </submittedName>
</protein>
<evidence type="ECO:0000256" key="1">
    <source>
        <dbReference type="SAM" id="MobiDB-lite"/>
    </source>
</evidence>
<sequence length="307" mass="32468">MSASMASALRSGPTAFHPIRTFGGRRSNVRKGSTAAHHRPPLRTASLFVSGRRCGAADPRPQQSFRSSAFPDDVASSALLATTSRLGSRRTGSYGGIRPRLWRPLPALTRGHPLLVSALLPNAERGIAEEIATSGTSAGECVNARPPGSRSSSPVWAVRQAGTPRAWRVAGSRPALPSALARPCMPHSLAWMAPVPTPLVRAWARHGAPPVWHQGRPGSVARARARPPLGGRGRIGEPEHPFIFAGAQGTHVRPPSVPGMLKMVDRAAGPEPSAWRTDAIRPHAPSWACHGADMASARRTDEGLDPG</sequence>
<comment type="caution">
    <text evidence="2">The sequence shown here is derived from an EMBL/GenBank/DDBJ whole genome shotgun (WGS) entry which is preliminary data.</text>
</comment>
<gene>
    <name evidence="2" type="ORF">MetexDRAFT_5205</name>
</gene>
<evidence type="ECO:0000313" key="2">
    <source>
        <dbReference type="EMBL" id="EHP89903.1"/>
    </source>
</evidence>
<organism evidence="2 3">
    <name type="scientific">Methylorubrum extorquens DSM 13060</name>
    <dbReference type="NCBI Taxonomy" id="882800"/>
    <lineage>
        <taxon>Bacteria</taxon>
        <taxon>Pseudomonadati</taxon>
        <taxon>Pseudomonadota</taxon>
        <taxon>Alphaproteobacteria</taxon>
        <taxon>Hyphomicrobiales</taxon>
        <taxon>Methylobacteriaceae</taxon>
        <taxon>Methylorubrum</taxon>
    </lineage>
</organism>
<evidence type="ECO:0000313" key="3">
    <source>
        <dbReference type="Proteomes" id="UP000004382"/>
    </source>
</evidence>
<dbReference type="Proteomes" id="UP000004382">
    <property type="component" value="Unassembled WGS sequence"/>
</dbReference>